<organism evidence="2 3">
    <name type="scientific">Phaseolus vulgaris</name>
    <name type="common">Kidney bean</name>
    <name type="synonym">French bean</name>
    <dbReference type="NCBI Taxonomy" id="3885"/>
    <lineage>
        <taxon>Eukaryota</taxon>
        <taxon>Viridiplantae</taxon>
        <taxon>Streptophyta</taxon>
        <taxon>Embryophyta</taxon>
        <taxon>Tracheophyta</taxon>
        <taxon>Spermatophyta</taxon>
        <taxon>Magnoliopsida</taxon>
        <taxon>eudicotyledons</taxon>
        <taxon>Gunneridae</taxon>
        <taxon>Pentapetalae</taxon>
        <taxon>rosids</taxon>
        <taxon>fabids</taxon>
        <taxon>Fabales</taxon>
        <taxon>Fabaceae</taxon>
        <taxon>Papilionoideae</taxon>
        <taxon>50 kb inversion clade</taxon>
        <taxon>NPAAA clade</taxon>
        <taxon>indigoferoid/millettioid clade</taxon>
        <taxon>Phaseoleae</taxon>
        <taxon>Phaseolus</taxon>
    </lineage>
</organism>
<feature type="signal peptide" evidence="1">
    <location>
        <begin position="1"/>
        <end position="23"/>
    </location>
</feature>
<keyword evidence="1" id="KW-0732">Signal</keyword>
<proteinExistence type="predicted"/>
<feature type="non-terminal residue" evidence="2">
    <location>
        <position position="33"/>
    </location>
</feature>
<dbReference type="AlphaFoldDB" id="V7C632"/>
<dbReference type="Gramene" id="ESW24735">
    <property type="protein sequence ID" value="ESW24735"/>
    <property type="gene ID" value="PHAVU_004G1555000g"/>
</dbReference>
<protein>
    <submittedName>
        <fullName evidence="2">Uncharacterized protein</fullName>
    </submittedName>
</protein>
<evidence type="ECO:0000313" key="3">
    <source>
        <dbReference type="Proteomes" id="UP000000226"/>
    </source>
</evidence>
<name>V7C632_PHAVU</name>
<sequence>MVFHIHLLLLFSLTATLILPARSSNSNTWSVFQ</sequence>
<gene>
    <name evidence="2" type="ORF">PHAVU_004G1555000g</name>
</gene>
<evidence type="ECO:0000313" key="2">
    <source>
        <dbReference type="EMBL" id="ESW24735.1"/>
    </source>
</evidence>
<accession>V7C632</accession>
<dbReference type="EMBL" id="CM002291">
    <property type="protein sequence ID" value="ESW24735.1"/>
    <property type="molecule type" value="Genomic_DNA"/>
</dbReference>
<evidence type="ECO:0000256" key="1">
    <source>
        <dbReference type="SAM" id="SignalP"/>
    </source>
</evidence>
<reference evidence="3" key="1">
    <citation type="journal article" date="2014" name="Nat. Genet.">
        <title>A reference genome for common bean and genome-wide analysis of dual domestications.</title>
        <authorList>
            <person name="Schmutz J."/>
            <person name="McClean P.E."/>
            <person name="Mamidi S."/>
            <person name="Wu G.A."/>
            <person name="Cannon S.B."/>
            <person name="Grimwood J."/>
            <person name="Jenkins J."/>
            <person name="Shu S."/>
            <person name="Song Q."/>
            <person name="Chavarro C."/>
            <person name="Torres-Torres M."/>
            <person name="Geffroy V."/>
            <person name="Moghaddam S.M."/>
            <person name="Gao D."/>
            <person name="Abernathy B."/>
            <person name="Barry K."/>
            <person name="Blair M."/>
            <person name="Brick M.A."/>
            <person name="Chovatia M."/>
            <person name="Gepts P."/>
            <person name="Goodstein D.M."/>
            <person name="Gonzales M."/>
            <person name="Hellsten U."/>
            <person name="Hyten D.L."/>
            <person name="Jia G."/>
            <person name="Kelly J.D."/>
            <person name="Kudrna D."/>
            <person name="Lee R."/>
            <person name="Richard M.M."/>
            <person name="Miklas P.N."/>
            <person name="Osorno J.M."/>
            <person name="Rodrigues J."/>
            <person name="Thareau V."/>
            <person name="Urrea C.A."/>
            <person name="Wang M."/>
            <person name="Yu Y."/>
            <person name="Zhang M."/>
            <person name="Wing R.A."/>
            <person name="Cregan P.B."/>
            <person name="Rokhsar D.S."/>
            <person name="Jackson S.A."/>
        </authorList>
    </citation>
    <scope>NUCLEOTIDE SEQUENCE [LARGE SCALE GENOMIC DNA]</scope>
    <source>
        <strain evidence="3">cv. G19833</strain>
    </source>
</reference>
<feature type="chain" id="PRO_5004755793" evidence="1">
    <location>
        <begin position="24"/>
        <end position="33"/>
    </location>
</feature>
<dbReference type="Proteomes" id="UP000000226">
    <property type="component" value="Chromosome 4"/>
</dbReference>
<keyword evidence="3" id="KW-1185">Reference proteome</keyword>